<feature type="domain" description="RNase H type-1" evidence="1">
    <location>
        <begin position="2"/>
        <end position="106"/>
    </location>
</feature>
<dbReference type="Gene3D" id="3.30.420.10">
    <property type="entry name" value="Ribonuclease H-like superfamily/Ribonuclease H"/>
    <property type="match status" value="1"/>
</dbReference>
<accession>A2Z771</accession>
<sequence>MGVLTRDNNGSCLFAFNEMIPGIVKPEIAEAMAIRRAMSLAKEESFEKIILASDCVSVILRIKLATRDRSNVGCLVGDMKKLATNFLECSFQHVERSNVAAHSVAHCSELSGCNIYRSVISECIQELLCNDGT</sequence>
<proteinExistence type="predicted"/>
<evidence type="ECO:0000313" key="3">
    <source>
        <dbReference type="Proteomes" id="UP000007015"/>
    </source>
</evidence>
<dbReference type="PANTHER" id="PTHR47723">
    <property type="entry name" value="OS05G0353850 PROTEIN"/>
    <property type="match status" value="1"/>
</dbReference>
<dbReference type="Proteomes" id="UP000007015">
    <property type="component" value="Chromosome 10"/>
</dbReference>
<keyword evidence="3" id="KW-1185">Reference proteome</keyword>
<dbReference type="HOGENOM" id="CLU_140659_0_0_1"/>
<dbReference type="GO" id="GO:0004523">
    <property type="term" value="F:RNA-DNA hybrid ribonuclease activity"/>
    <property type="evidence" value="ECO:0007669"/>
    <property type="project" value="InterPro"/>
</dbReference>
<dbReference type="GO" id="GO:0003676">
    <property type="term" value="F:nucleic acid binding"/>
    <property type="evidence" value="ECO:0007669"/>
    <property type="project" value="InterPro"/>
</dbReference>
<gene>
    <name evidence="2" type="ORF">OsI_33544</name>
</gene>
<dbReference type="EMBL" id="CM000135">
    <property type="protein sequence ID" value="EAY78455.1"/>
    <property type="molecule type" value="Genomic_DNA"/>
</dbReference>
<dbReference type="PANTHER" id="PTHR47723:SF19">
    <property type="entry name" value="POLYNUCLEOTIDYL TRANSFERASE, RIBONUCLEASE H-LIKE SUPERFAMILY PROTEIN"/>
    <property type="match status" value="1"/>
</dbReference>
<reference evidence="2 3" key="1">
    <citation type="journal article" date="2005" name="PLoS Biol.">
        <title>The genomes of Oryza sativa: a history of duplications.</title>
        <authorList>
            <person name="Yu J."/>
            <person name="Wang J."/>
            <person name="Lin W."/>
            <person name="Li S."/>
            <person name="Li H."/>
            <person name="Zhou J."/>
            <person name="Ni P."/>
            <person name="Dong W."/>
            <person name="Hu S."/>
            <person name="Zeng C."/>
            <person name="Zhang J."/>
            <person name="Zhang Y."/>
            <person name="Li R."/>
            <person name="Xu Z."/>
            <person name="Li S."/>
            <person name="Li X."/>
            <person name="Zheng H."/>
            <person name="Cong L."/>
            <person name="Lin L."/>
            <person name="Yin J."/>
            <person name="Geng J."/>
            <person name="Li G."/>
            <person name="Shi J."/>
            <person name="Liu J."/>
            <person name="Lv H."/>
            <person name="Li J."/>
            <person name="Wang J."/>
            <person name="Deng Y."/>
            <person name="Ran L."/>
            <person name="Shi X."/>
            <person name="Wang X."/>
            <person name="Wu Q."/>
            <person name="Li C."/>
            <person name="Ren X."/>
            <person name="Wang J."/>
            <person name="Wang X."/>
            <person name="Li D."/>
            <person name="Liu D."/>
            <person name="Zhang X."/>
            <person name="Ji Z."/>
            <person name="Zhao W."/>
            <person name="Sun Y."/>
            <person name="Zhang Z."/>
            <person name="Bao J."/>
            <person name="Han Y."/>
            <person name="Dong L."/>
            <person name="Ji J."/>
            <person name="Chen P."/>
            <person name="Wu S."/>
            <person name="Liu J."/>
            <person name="Xiao Y."/>
            <person name="Bu D."/>
            <person name="Tan J."/>
            <person name="Yang L."/>
            <person name="Ye C."/>
            <person name="Zhang J."/>
            <person name="Xu J."/>
            <person name="Zhou Y."/>
            <person name="Yu Y."/>
            <person name="Zhang B."/>
            <person name="Zhuang S."/>
            <person name="Wei H."/>
            <person name="Liu B."/>
            <person name="Lei M."/>
            <person name="Yu H."/>
            <person name="Li Y."/>
            <person name="Xu H."/>
            <person name="Wei S."/>
            <person name="He X."/>
            <person name="Fang L."/>
            <person name="Zhang Z."/>
            <person name="Zhang Y."/>
            <person name="Huang X."/>
            <person name="Su Z."/>
            <person name="Tong W."/>
            <person name="Li J."/>
            <person name="Tong Z."/>
            <person name="Li S."/>
            <person name="Ye J."/>
            <person name="Wang L."/>
            <person name="Fang L."/>
            <person name="Lei T."/>
            <person name="Chen C."/>
            <person name="Chen H."/>
            <person name="Xu Z."/>
            <person name="Li H."/>
            <person name="Huang H."/>
            <person name="Zhang F."/>
            <person name="Xu H."/>
            <person name="Li N."/>
            <person name="Zhao C."/>
            <person name="Li S."/>
            <person name="Dong L."/>
            <person name="Huang Y."/>
            <person name="Li L."/>
            <person name="Xi Y."/>
            <person name="Qi Q."/>
            <person name="Li W."/>
            <person name="Zhang B."/>
            <person name="Hu W."/>
            <person name="Zhang Y."/>
            <person name="Tian X."/>
            <person name="Jiao Y."/>
            <person name="Liang X."/>
            <person name="Jin J."/>
            <person name="Gao L."/>
            <person name="Zheng W."/>
            <person name="Hao B."/>
            <person name="Liu S."/>
            <person name="Wang W."/>
            <person name="Yuan L."/>
            <person name="Cao M."/>
            <person name="McDermott J."/>
            <person name="Samudrala R."/>
            <person name="Wang J."/>
            <person name="Wong G.K."/>
            <person name="Yang H."/>
        </authorList>
    </citation>
    <scope>NUCLEOTIDE SEQUENCE [LARGE SCALE GENOMIC DNA]</scope>
    <source>
        <strain evidence="3">cv. 93-11</strain>
    </source>
</reference>
<dbReference type="Gramene" id="BGIOSGA031937-TA">
    <property type="protein sequence ID" value="BGIOSGA031937-PA"/>
    <property type="gene ID" value="BGIOSGA031937"/>
</dbReference>
<dbReference type="InterPro" id="IPR044730">
    <property type="entry name" value="RNase_H-like_dom_plant"/>
</dbReference>
<dbReference type="InterPro" id="IPR036397">
    <property type="entry name" value="RNaseH_sf"/>
</dbReference>
<name>A2Z771_ORYSI</name>
<dbReference type="AlphaFoldDB" id="A2Z771"/>
<protein>
    <recommendedName>
        <fullName evidence="1">RNase H type-1 domain-containing protein</fullName>
    </recommendedName>
</protein>
<dbReference type="OMA" id="HISFSWI"/>
<organism evidence="2 3">
    <name type="scientific">Oryza sativa subsp. indica</name>
    <name type="common">Rice</name>
    <dbReference type="NCBI Taxonomy" id="39946"/>
    <lineage>
        <taxon>Eukaryota</taxon>
        <taxon>Viridiplantae</taxon>
        <taxon>Streptophyta</taxon>
        <taxon>Embryophyta</taxon>
        <taxon>Tracheophyta</taxon>
        <taxon>Spermatophyta</taxon>
        <taxon>Magnoliopsida</taxon>
        <taxon>Liliopsida</taxon>
        <taxon>Poales</taxon>
        <taxon>Poaceae</taxon>
        <taxon>BOP clade</taxon>
        <taxon>Oryzoideae</taxon>
        <taxon>Oryzeae</taxon>
        <taxon>Oryzinae</taxon>
        <taxon>Oryza</taxon>
        <taxon>Oryza sativa</taxon>
    </lineage>
</organism>
<evidence type="ECO:0000259" key="1">
    <source>
        <dbReference type="Pfam" id="PF13456"/>
    </source>
</evidence>
<dbReference type="Pfam" id="PF13456">
    <property type="entry name" value="RVT_3"/>
    <property type="match status" value="1"/>
</dbReference>
<dbReference type="InterPro" id="IPR053151">
    <property type="entry name" value="RNase_H-like"/>
</dbReference>
<dbReference type="CDD" id="cd06222">
    <property type="entry name" value="RNase_H_like"/>
    <property type="match status" value="1"/>
</dbReference>
<dbReference type="InterPro" id="IPR002156">
    <property type="entry name" value="RNaseH_domain"/>
</dbReference>
<evidence type="ECO:0000313" key="2">
    <source>
        <dbReference type="EMBL" id="EAY78455.1"/>
    </source>
</evidence>